<accession>A0A6S7JAK6</accession>
<reference evidence="3" key="1">
    <citation type="submission" date="2020-04" db="EMBL/GenBank/DDBJ databases">
        <authorList>
            <person name="Alioto T."/>
            <person name="Alioto T."/>
            <person name="Gomez Garrido J."/>
        </authorList>
    </citation>
    <scope>NUCLEOTIDE SEQUENCE</scope>
    <source>
        <strain evidence="3">A484AB</strain>
    </source>
</reference>
<protein>
    <submittedName>
        <fullName evidence="3">Uncharacterized protein</fullName>
    </submittedName>
</protein>
<organism evidence="3 4">
    <name type="scientific">Paramuricea clavata</name>
    <name type="common">Red gorgonian</name>
    <name type="synonym">Violescent sea-whip</name>
    <dbReference type="NCBI Taxonomy" id="317549"/>
    <lineage>
        <taxon>Eukaryota</taxon>
        <taxon>Metazoa</taxon>
        <taxon>Cnidaria</taxon>
        <taxon>Anthozoa</taxon>
        <taxon>Octocorallia</taxon>
        <taxon>Malacalcyonacea</taxon>
        <taxon>Plexauridae</taxon>
        <taxon>Paramuricea</taxon>
    </lineage>
</organism>
<proteinExistence type="predicted"/>
<name>A0A6S7JAK6_PARCT</name>
<feature type="region of interest" description="Disordered" evidence="2">
    <location>
        <begin position="545"/>
        <end position="586"/>
    </location>
</feature>
<dbReference type="Proteomes" id="UP001152795">
    <property type="component" value="Unassembled WGS sequence"/>
</dbReference>
<dbReference type="EMBL" id="CACRXK020014582">
    <property type="protein sequence ID" value="CAB4027064.1"/>
    <property type="molecule type" value="Genomic_DNA"/>
</dbReference>
<evidence type="ECO:0000256" key="1">
    <source>
        <dbReference type="SAM" id="Coils"/>
    </source>
</evidence>
<evidence type="ECO:0000313" key="4">
    <source>
        <dbReference type="Proteomes" id="UP001152795"/>
    </source>
</evidence>
<keyword evidence="1" id="KW-0175">Coiled coil</keyword>
<gene>
    <name evidence="3" type="ORF">PACLA_8A064409</name>
</gene>
<evidence type="ECO:0000313" key="3">
    <source>
        <dbReference type="EMBL" id="CAB4027064.1"/>
    </source>
</evidence>
<dbReference type="AlphaFoldDB" id="A0A6S7JAK6"/>
<evidence type="ECO:0000256" key="2">
    <source>
        <dbReference type="SAM" id="MobiDB-lite"/>
    </source>
</evidence>
<comment type="caution">
    <text evidence="3">The sequence shown here is derived from an EMBL/GenBank/DDBJ whole genome shotgun (WGS) entry which is preliminary data.</text>
</comment>
<feature type="region of interest" description="Disordered" evidence="2">
    <location>
        <begin position="20"/>
        <end position="47"/>
    </location>
</feature>
<feature type="coiled-coil region" evidence="1">
    <location>
        <begin position="613"/>
        <end position="640"/>
    </location>
</feature>
<sequence length="644" mass="72247">MTGKSTKLNIVQVLPKIASENDETRRKSGINFEGTGATPKTKKTNPTKRKIVSNELMRTTKLQNAKSAEEDQWIDAEFIVGKNLGNPRCFQGKDEKVEFVMVKNQLRSVSREIRDLARKRDPMYLTFIPDDKEDRFLLLGFARAPKVYAFNLLRLKDSGYSQNLDIALGELMSIFCDISIVKIITDEHSKLSLEAHGLHLMLKGHFELGELWSFALDLKPVVDPPPRFNGEEACACFKRKRFDLLKEPVKAHPSEDDFYQKTARSKEHVNFKKHDEYLRNFLFASSLSASLAIVWFAKVMCELEYVEPEFRQKVAKEEGISSLIIIAIKHYASQLPIKEVKNNNAWAKPLFSDGNSTYDGAALPGAVPTPTSSFGLEFEGNNPGHTWATLTPQEKEAYISESIQRQLMDKEKKAAEQIAAAQQELTANFQTMMKQQAGVIKQKEQDLLKREEALKDKETVEKMETLPSATANLNLHSGRFNFNLPKDPYMVTTPSSTVTSGTYEAVQSPALQPPPVFPAPQENAITPGQLMTAEQCQAMIQSAFSLRGEAGDRSRRGGGRGRGGKRDRSSSVHGRGGGRAAKRPYTPLAIQIQRRKADLAHFRDEQKSLRAMLNNGNRLLGDLTERIKVAEEELEILYNNAGVQ</sequence>
<keyword evidence="4" id="KW-1185">Reference proteome</keyword>